<gene>
    <name evidence="1" type="ORF">HannXRQ_Chr12g0359631</name>
</gene>
<proteinExistence type="predicted"/>
<evidence type="ECO:0000313" key="1">
    <source>
        <dbReference type="EMBL" id="OTG04195.1"/>
    </source>
</evidence>
<dbReference type="AlphaFoldDB" id="A0A251SZA5"/>
<keyword evidence="2" id="KW-1185">Reference proteome</keyword>
<dbReference type="InParanoid" id="A0A251SZA5"/>
<protein>
    <submittedName>
        <fullName evidence="1">Uncharacterized protein</fullName>
    </submittedName>
</protein>
<reference evidence="2" key="1">
    <citation type="journal article" date="2017" name="Nature">
        <title>The sunflower genome provides insights into oil metabolism, flowering and Asterid evolution.</title>
        <authorList>
            <person name="Badouin H."/>
            <person name="Gouzy J."/>
            <person name="Grassa C.J."/>
            <person name="Murat F."/>
            <person name="Staton S.E."/>
            <person name="Cottret L."/>
            <person name="Lelandais-Briere C."/>
            <person name="Owens G.L."/>
            <person name="Carrere S."/>
            <person name="Mayjonade B."/>
            <person name="Legrand L."/>
            <person name="Gill N."/>
            <person name="Kane N.C."/>
            <person name="Bowers J.E."/>
            <person name="Hubner S."/>
            <person name="Bellec A."/>
            <person name="Berard A."/>
            <person name="Berges H."/>
            <person name="Blanchet N."/>
            <person name="Boniface M.C."/>
            <person name="Brunel D."/>
            <person name="Catrice O."/>
            <person name="Chaidir N."/>
            <person name="Claudel C."/>
            <person name="Donnadieu C."/>
            <person name="Faraut T."/>
            <person name="Fievet G."/>
            <person name="Helmstetter N."/>
            <person name="King M."/>
            <person name="Knapp S.J."/>
            <person name="Lai Z."/>
            <person name="Le Paslier M.C."/>
            <person name="Lippi Y."/>
            <person name="Lorenzon L."/>
            <person name="Mandel J.R."/>
            <person name="Marage G."/>
            <person name="Marchand G."/>
            <person name="Marquand E."/>
            <person name="Bret-Mestries E."/>
            <person name="Morien E."/>
            <person name="Nambeesan S."/>
            <person name="Nguyen T."/>
            <person name="Pegot-Espagnet P."/>
            <person name="Pouilly N."/>
            <person name="Raftis F."/>
            <person name="Sallet E."/>
            <person name="Schiex T."/>
            <person name="Thomas J."/>
            <person name="Vandecasteele C."/>
            <person name="Vares D."/>
            <person name="Vear F."/>
            <person name="Vautrin S."/>
            <person name="Crespi M."/>
            <person name="Mangin B."/>
            <person name="Burke J.M."/>
            <person name="Salse J."/>
            <person name="Munos S."/>
            <person name="Vincourt P."/>
            <person name="Rieseberg L.H."/>
            <person name="Langlade N.B."/>
        </authorList>
    </citation>
    <scope>NUCLEOTIDE SEQUENCE [LARGE SCALE GENOMIC DNA]</scope>
    <source>
        <strain evidence="2">cv. SF193</strain>
    </source>
</reference>
<accession>A0A251SZA5</accession>
<dbReference type="EMBL" id="CM007901">
    <property type="protein sequence ID" value="OTG04195.1"/>
    <property type="molecule type" value="Genomic_DNA"/>
</dbReference>
<sequence length="83" mass="9719">MNHEVQRIQLLELSGLFLAGLLQEDCYRRPLQTTSASNTTTTMFSPPQRYFYPQNSYLSILNRMLNKQKVIISSINYIIDMMK</sequence>
<dbReference type="Proteomes" id="UP000215914">
    <property type="component" value="Chromosome 12"/>
</dbReference>
<name>A0A251SZA5_HELAN</name>
<evidence type="ECO:0000313" key="2">
    <source>
        <dbReference type="Proteomes" id="UP000215914"/>
    </source>
</evidence>
<organism evidence="1 2">
    <name type="scientific">Helianthus annuus</name>
    <name type="common">Common sunflower</name>
    <dbReference type="NCBI Taxonomy" id="4232"/>
    <lineage>
        <taxon>Eukaryota</taxon>
        <taxon>Viridiplantae</taxon>
        <taxon>Streptophyta</taxon>
        <taxon>Embryophyta</taxon>
        <taxon>Tracheophyta</taxon>
        <taxon>Spermatophyta</taxon>
        <taxon>Magnoliopsida</taxon>
        <taxon>eudicotyledons</taxon>
        <taxon>Gunneridae</taxon>
        <taxon>Pentapetalae</taxon>
        <taxon>asterids</taxon>
        <taxon>campanulids</taxon>
        <taxon>Asterales</taxon>
        <taxon>Asteraceae</taxon>
        <taxon>Asteroideae</taxon>
        <taxon>Heliantheae alliance</taxon>
        <taxon>Heliantheae</taxon>
        <taxon>Helianthus</taxon>
    </lineage>
</organism>